<protein>
    <submittedName>
        <fullName evidence="2">Uncharacterized protein</fullName>
    </submittedName>
</protein>
<dbReference type="Proteomes" id="UP000751190">
    <property type="component" value="Unassembled WGS sequence"/>
</dbReference>
<accession>A0A8J5XRV0</accession>
<feature type="compositionally biased region" description="Basic and acidic residues" evidence="1">
    <location>
        <begin position="137"/>
        <end position="149"/>
    </location>
</feature>
<feature type="compositionally biased region" description="Low complexity" evidence="1">
    <location>
        <begin position="167"/>
        <end position="181"/>
    </location>
</feature>
<dbReference type="OrthoDB" id="10604370at2759"/>
<feature type="region of interest" description="Disordered" evidence="1">
    <location>
        <begin position="41"/>
        <end position="100"/>
    </location>
</feature>
<evidence type="ECO:0000313" key="3">
    <source>
        <dbReference type="Proteomes" id="UP000751190"/>
    </source>
</evidence>
<proteinExistence type="predicted"/>
<keyword evidence="3" id="KW-1185">Reference proteome</keyword>
<feature type="region of interest" description="Disordered" evidence="1">
    <location>
        <begin position="115"/>
        <end position="192"/>
    </location>
</feature>
<evidence type="ECO:0000256" key="1">
    <source>
        <dbReference type="SAM" id="MobiDB-lite"/>
    </source>
</evidence>
<organism evidence="2 3">
    <name type="scientific">Diacronema lutheri</name>
    <name type="common">Unicellular marine alga</name>
    <name type="synonym">Monochrysis lutheri</name>
    <dbReference type="NCBI Taxonomy" id="2081491"/>
    <lineage>
        <taxon>Eukaryota</taxon>
        <taxon>Haptista</taxon>
        <taxon>Haptophyta</taxon>
        <taxon>Pavlovophyceae</taxon>
        <taxon>Pavlovales</taxon>
        <taxon>Pavlovaceae</taxon>
        <taxon>Diacronema</taxon>
    </lineage>
</organism>
<feature type="compositionally biased region" description="Basic and acidic residues" evidence="1">
    <location>
        <begin position="59"/>
        <end position="76"/>
    </location>
</feature>
<reference evidence="2" key="1">
    <citation type="submission" date="2021-05" db="EMBL/GenBank/DDBJ databases">
        <title>The genome of the haptophyte Pavlova lutheri (Diacronema luteri, Pavlovales) - a model for lipid biosynthesis in eukaryotic algae.</title>
        <authorList>
            <person name="Hulatt C.J."/>
            <person name="Posewitz M.C."/>
        </authorList>
    </citation>
    <scope>NUCLEOTIDE SEQUENCE</scope>
    <source>
        <strain evidence="2">NIVA-4/92</strain>
    </source>
</reference>
<comment type="caution">
    <text evidence="2">The sequence shown here is derived from an EMBL/GenBank/DDBJ whole genome shotgun (WGS) entry which is preliminary data.</text>
</comment>
<sequence length="260" mass="28129">MDAAAELRSSREESSRILRATSGAYYQTSLAAAGWRVAALAEPDRRRTMPAAQTGARELSLDARRPAPVVRERDASASRPPDADELGGTAPPTPVGHWLPAHRRVAPRGDAIAEDVRSHGPSHRSIGTEPASVHGKGAADSRVDFDSRPVRRVSAGLERSRTPEPQRLVARAFDAASARRAGPNGDDGGEYWAERLPSRYAAQWEETEAREPSVGEPLPPLPSKAELHAYIRELVEARCELRAHFTTGAFAGVKAHYAAR</sequence>
<dbReference type="EMBL" id="JAGTXO010000005">
    <property type="protein sequence ID" value="KAG8467896.1"/>
    <property type="molecule type" value="Genomic_DNA"/>
</dbReference>
<evidence type="ECO:0000313" key="2">
    <source>
        <dbReference type="EMBL" id="KAG8467896.1"/>
    </source>
</evidence>
<name>A0A8J5XRV0_DIALT</name>
<gene>
    <name evidence="2" type="ORF">KFE25_006948</name>
</gene>
<dbReference type="AlphaFoldDB" id="A0A8J5XRV0"/>